<feature type="domain" description="Ribosomal protein eL8/eL30/eS12/Gadd45" evidence="1">
    <location>
        <begin position="9"/>
        <end position="77"/>
    </location>
</feature>
<dbReference type="InterPro" id="IPR029064">
    <property type="entry name" value="Ribosomal_eL30-like_sf"/>
</dbReference>
<reference evidence="2 3" key="1">
    <citation type="submission" date="2019-10" db="EMBL/GenBank/DDBJ databases">
        <title>The Genome Sequence of Clostridium tarantellae Isolated from Fish Brain.</title>
        <authorList>
            <person name="Bano L."/>
            <person name="Kiel M."/>
            <person name="Sales G."/>
            <person name="Doxey A.C."/>
            <person name="Mansfield M.J."/>
            <person name="Schiavone M."/>
            <person name="Rossetto O."/>
            <person name="Pirazzini M."/>
            <person name="Dobrindt U."/>
            <person name="Montecucco C."/>
        </authorList>
    </citation>
    <scope>NUCLEOTIDE SEQUENCE [LARGE SCALE GENOMIC DNA]</scope>
    <source>
        <strain evidence="2 3">DSM 3997</strain>
    </source>
</reference>
<proteinExistence type="predicted"/>
<protein>
    <submittedName>
        <fullName evidence="2">50S ribosomal protein L7ae-like protein</fullName>
    </submittedName>
</protein>
<keyword evidence="2" id="KW-0687">Ribonucleoprotein</keyword>
<sequence length="79" mass="8505">MIDRLLGKKVIGIKQSSKAIKNGEGICLYVAKDADEKLVLPLIKIAEESGMPVKYVETMKILGSMCGIEVKAATALVLE</sequence>
<gene>
    <name evidence="2" type="ORF">GBZ86_01185</name>
</gene>
<dbReference type="GO" id="GO:0005840">
    <property type="term" value="C:ribosome"/>
    <property type="evidence" value="ECO:0007669"/>
    <property type="project" value="UniProtKB-KW"/>
</dbReference>
<evidence type="ECO:0000259" key="1">
    <source>
        <dbReference type="Pfam" id="PF01248"/>
    </source>
</evidence>
<keyword evidence="3" id="KW-1185">Reference proteome</keyword>
<evidence type="ECO:0000313" key="2">
    <source>
        <dbReference type="EMBL" id="MPQ42380.1"/>
    </source>
</evidence>
<dbReference type="Gene3D" id="3.30.1330.30">
    <property type="match status" value="1"/>
</dbReference>
<dbReference type="RefSeq" id="WP_152886959.1">
    <property type="nucleotide sequence ID" value="NZ_WHJC01000005.1"/>
</dbReference>
<organism evidence="2 3">
    <name type="scientific">Clostridium tarantellae</name>
    <dbReference type="NCBI Taxonomy" id="39493"/>
    <lineage>
        <taxon>Bacteria</taxon>
        <taxon>Bacillati</taxon>
        <taxon>Bacillota</taxon>
        <taxon>Clostridia</taxon>
        <taxon>Eubacteriales</taxon>
        <taxon>Clostridiaceae</taxon>
        <taxon>Clostridium</taxon>
    </lineage>
</organism>
<dbReference type="Pfam" id="PF01248">
    <property type="entry name" value="Ribosomal_L7Ae"/>
    <property type="match status" value="1"/>
</dbReference>
<keyword evidence="2" id="KW-0689">Ribosomal protein</keyword>
<dbReference type="Proteomes" id="UP000430345">
    <property type="component" value="Unassembled WGS sequence"/>
</dbReference>
<dbReference type="EMBL" id="WHJC01000005">
    <property type="protein sequence ID" value="MPQ42380.1"/>
    <property type="molecule type" value="Genomic_DNA"/>
</dbReference>
<dbReference type="OrthoDB" id="2353623at2"/>
<dbReference type="AlphaFoldDB" id="A0A6I1MGS8"/>
<evidence type="ECO:0000313" key="3">
    <source>
        <dbReference type="Proteomes" id="UP000430345"/>
    </source>
</evidence>
<dbReference type="SUPFAM" id="SSF55315">
    <property type="entry name" value="L30e-like"/>
    <property type="match status" value="1"/>
</dbReference>
<name>A0A6I1MGS8_9CLOT</name>
<comment type="caution">
    <text evidence="2">The sequence shown here is derived from an EMBL/GenBank/DDBJ whole genome shotgun (WGS) entry which is preliminary data.</text>
</comment>
<accession>A0A6I1MGS8</accession>
<dbReference type="InterPro" id="IPR004038">
    <property type="entry name" value="Ribosomal_eL8/eL30/eS12/Gad45"/>
</dbReference>